<accession>A0AA87IDH4</accession>
<dbReference type="EMBL" id="AJTF01000149">
    <property type="protein sequence ID" value="EIJ22860.1"/>
    <property type="molecule type" value="Genomic_DNA"/>
</dbReference>
<reference evidence="1 2" key="1">
    <citation type="journal article" date="2013" name="Genome Announc.">
        <title>Draft Genome Sequences of Two Pairs of Human Intestinal Bifidobacterium longum subsp. longum Strains, 44B and 1-6B and 35B and 2-2B, Consecutively Isolated from Two Children after a 5-Year Time Period.</title>
        <authorList>
            <person name="Shkoporov A.N."/>
            <person name="Efimov B.A."/>
            <person name="Khokhlova E.V."/>
            <person name="Chaplin A.V."/>
            <person name="Kafarskaya L.I."/>
            <person name="Durkin A.S."/>
            <person name="McCorrison J."/>
            <person name="Torralba M."/>
            <person name="Gillis M."/>
            <person name="Sutton G."/>
            <person name="Weibel D.B."/>
            <person name="Nelson K.E."/>
            <person name="Smeianov V.V."/>
        </authorList>
    </citation>
    <scope>NUCLEOTIDE SEQUENCE [LARGE SCALE GENOMIC DNA]</scope>
    <source>
        <strain evidence="1 2">1-6B</strain>
    </source>
</reference>
<dbReference type="AlphaFoldDB" id="A0AA87IDH4"/>
<name>A0AA87IDH4_BIFLL</name>
<organism evidence="1 2">
    <name type="scientific">Bifidobacterium longum subsp. longum 1-6B</name>
    <dbReference type="NCBI Taxonomy" id="1161744"/>
    <lineage>
        <taxon>Bacteria</taxon>
        <taxon>Bacillati</taxon>
        <taxon>Actinomycetota</taxon>
        <taxon>Actinomycetes</taxon>
        <taxon>Bifidobacteriales</taxon>
        <taxon>Bifidobacteriaceae</taxon>
        <taxon>Bifidobacterium</taxon>
    </lineage>
</organism>
<evidence type="ECO:0000313" key="1">
    <source>
        <dbReference type="EMBL" id="EIJ22860.1"/>
    </source>
</evidence>
<sequence>MTVTGSDTGWLYPPQQPDGCRCVCWQKQDGTYWKNLNDGITTPVIQAESPIIVTRVCGYADGELPDMLDRIGLPLVFAASDHPY</sequence>
<dbReference type="Proteomes" id="UP000006410">
    <property type="component" value="Unassembled WGS sequence"/>
</dbReference>
<proteinExistence type="predicted"/>
<protein>
    <submittedName>
        <fullName evidence="1">Uncharacterized protein</fullName>
    </submittedName>
</protein>
<gene>
    <name evidence="1" type="ORF">HMPREF1313_2493</name>
</gene>
<comment type="caution">
    <text evidence="1">The sequence shown here is derived from an EMBL/GenBank/DDBJ whole genome shotgun (WGS) entry which is preliminary data.</text>
</comment>
<evidence type="ECO:0000313" key="2">
    <source>
        <dbReference type="Proteomes" id="UP000006410"/>
    </source>
</evidence>